<evidence type="ECO:0000256" key="1">
    <source>
        <dbReference type="SAM" id="MobiDB-lite"/>
    </source>
</evidence>
<proteinExistence type="predicted"/>
<keyword evidence="3" id="KW-1185">Reference proteome</keyword>
<feature type="region of interest" description="Disordered" evidence="1">
    <location>
        <begin position="124"/>
        <end position="158"/>
    </location>
</feature>
<dbReference type="EMBL" id="CP133615">
    <property type="protein sequence ID" value="WMV27119.1"/>
    <property type="molecule type" value="Genomic_DNA"/>
</dbReference>
<feature type="compositionally biased region" description="Basic and acidic residues" evidence="1">
    <location>
        <begin position="149"/>
        <end position="158"/>
    </location>
</feature>
<dbReference type="Proteomes" id="UP001234989">
    <property type="component" value="Chromosome 4"/>
</dbReference>
<accession>A0AAF0QNE7</accession>
<reference evidence="2" key="1">
    <citation type="submission" date="2023-08" db="EMBL/GenBank/DDBJ databases">
        <title>A de novo genome assembly of Solanum verrucosum Schlechtendal, a Mexican diploid species geographically isolated from the other diploid A-genome species in potato relatives.</title>
        <authorList>
            <person name="Hosaka K."/>
        </authorList>
    </citation>
    <scope>NUCLEOTIDE SEQUENCE</scope>
    <source>
        <tissue evidence="2">Young leaves</tissue>
    </source>
</reference>
<protein>
    <submittedName>
        <fullName evidence="2">Uncharacterized protein</fullName>
    </submittedName>
</protein>
<organism evidence="2 3">
    <name type="scientific">Solanum verrucosum</name>
    <dbReference type="NCBI Taxonomy" id="315347"/>
    <lineage>
        <taxon>Eukaryota</taxon>
        <taxon>Viridiplantae</taxon>
        <taxon>Streptophyta</taxon>
        <taxon>Embryophyta</taxon>
        <taxon>Tracheophyta</taxon>
        <taxon>Spermatophyta</taxon>
        <taxon>Magnoliopsida</taxon>
        <taxon>eudicotyledons</taxon>
        <taxon>Gunneridae</taxon>
        <taxon>Pentapetalae</taxon>
        <taxon>asterids</taxon>
        <taxon>lamiids</taxon>
        <taxon>Solanales</taxon>
        <taxon>Solanaceae</taxon>
        <taxon>Solanoideae</taxon>
        <taxon>Solaneae</taxon>
        <taxon>Solanum</taxon>
    </lineage>
</organism>
<gene>
    <name evidence="2" type="ORF">MTR67_020504</name>
</gene>
<evidence type="ECO:0000313" key="2">
    <source>
        <dbReference type="EMBL" id="WMV27119.1"/>
    </source>
</evidence>
<dbReference type="AlphaFoldDB" id="A0AAF0QNE7"/>
<sequence length="158" mass="17885">MVDDHRKVGDERLTFGLFEEELALLLLFWLTTGSSNSSDEIFSEYESDDMVVDENDEQSAQGNKVMCFVYFTMYGLMLVALTPNYHIALVSWTLLVFCCNEDPIDLAAFSLSLTLNAFPLSTSGDRRRRVDQQQPPADQRSNTPAATTGDHHQDMEVY</sequence>
<evidence type="ECO:0000313" key="3">
    <source>
        <dbReference type="Proteomes" id="UP001234989"/>
    </source>
</evidence>
<name>A0AAF0QNE7_SOLVR</name>